<protein>
    <submittedName>
        <fullName evidence="2">Uncharacterized protein</fullName>
    </submittedName>
</protein>
<sequence>MSIVEPSYRTLRLLCANTVAMVAFLAAYVVAREPGVAVAAAVVIGVIGYVASSVVVDYAVGGSDGRAGG</sequence>
<dbReference type="Proteomes" id="UP000319712">
    <property type="component" value="Unassembled WGS sequence"/>
</dbReference>
<gene>
    <name evidence="2" type="ORF">SAMN06264867_10324</name>
</gene>
<name>A0A521BSQ0_9EURY</name>
<evidence type="ECO:0000256" key="1">
    <source>
        <dbReference type="SAM" id="Phobius"/>
    </source>
</evidence>
<dbReference type="RefSeq" id="WP_142985811.1">
    <property type="nucleotide sequence ID" value="NZ_FXTD01000003.1"/>
</dbReference>
<dbReference type="EMBL" id="FXTD01000003">
    <property type="protein sequence ID" value="SMO50085.1"/>
    <property type="molecule type" value="Genomic_DNA"/>
</dbReference>
<evidence type="ECO:0000313" key="3">
    <source>
        <dbReference type="Proteomes" id="UP000319712"/>
    </source>
</evidence>
<organism evidence="2 3">
    <name type="scientific">Halorubrum cibi</name>
    <dbReference type="NCBI Taxonomy" id="413815"/>
    <lineage>
        <taxon>Archaea</taxon>
        <taxon>Methanobacteriati</taxon>
        <taxon>Methanobacteriota</taxon>
        <taxon>Stenosarchaea group</taxon>
        <taxon>Halobacteria</taxon>
        <taxon>Halobacteriales</taxon>
        <taxon>Haloferacaceae</taxon>
        <taxon>Halorubrum</taxon>
    </lineage>
</organism>
<keyword evidence="1" id="KW-1133">Transmembrane helix</keyword>
<evidence type="ECO:0000313" key="2">
    <source>
        <dbReference type="EMBL" id="SMO50085.1"/>
    </source>
</evidence>
<feature type="transmembrane region" description="Helical" evidence="1">
    <location>
        <begin position="12"/>
        <end position="31"/>
    </location>
</feature>
<keyword evidence="3" id="KW-1185">Reference proteome</keyword>
<feature type="transmembrane region" description="Helical" evidence="1">
    <location>
        <begin position="37"/>
        <end position="60"/>
    </location>
</feature>
<keyword evidence="1" id="KW-0812">Transmembrane</keyword>
<dbReference type="AlphaFoldDB" id="A0A521BSQ0"/>
<keyword evidence="1" id="KW-0472">Membrane</keyword>
<proteinExistence type="predicted"/>
<accession>A0A521BSQ0</accession>
<reference evidence="2 3" key="1">
    <citation type="submission" date="2017-05" db="EMBL/GenBank/DDBJ databases">
        <authorList>
            <person name="Varghese N."/>
            <person name="Submissions S."/>
        </authorList>
    </citation>
    <scope>NUCLEOTIDE SEQUENCE [LARGE SCALE GENOMIC DNA]</scope>
    <source>
        <strain evidence="2 3">DSM 19504</strain>
    </source>
</reference>